<evidence type="ECO:0000256" key="4">
    <source>
        <dbReference type="ARBA" id="ARBA00022989"/>
    </source>
</evidence>
<dbReference type="RefSeq" id="WP_388110898.1">
    <property type="nucleotide sequence ID" value="NZ_JBIAHM010000011.1"/>
</dbReference>
<dbReference type="PANTHER" id="PTHR33406">
    <property type="entry name" value="MEMBRANE PROTEIN MJ1562-RELATED"/>
    <property type="match status" value="1"/>
</dbReference>
<protein>
    <submittedName>
        <fullName evidence="7">MMPL family transporter</fullName>
    </submittedName>
</protein>
<dbReference type="Pfam" id="PF03176">
    <property type="entry name" value="MMPL"/>
    <property type="match status" value="1"/>
</dbReference>
<gene>
    <name evidence="7" type="ORF">ACFYNQ_29965</name>
</gene>
<keyword evidence="5" id="KW-0472">Membrane</keyword>
<keyword evidence="4" id="KW-1133">Transmembrane helix</keyword>
<evidence type="ECO:0000313" key="7">
    <source>
        <dbReference type="EMBL" id="MFE9602777.1"/>
    </source>
</evidence>
<keyword evidence="8" id="KW-1185">Reference proteome</keyword>
<comment type="subcellular location">
    <subcellularLocation>
        <location evidence="1">Cell membrane</location>
        <topology evidence="1">Multi-pass membrane protein</topology>
    </subcellularLocation>
</comment>
<reference evidence="7 8" key="1">
    <citation type="submission" date="2024-10" db="EMBL/GenBank/DDBJ databases">
        <title>The Natural Products Discovery Center: Release of the First 8490 Sequenced Strains for Exploring Actinobacteria Biosynthetic Diversity.</title>
        <authorList>
            <person name="Kalkreuter E."/>
            <person name="Kautsar S.A."/>
            <person name="Yang D."/>
            <person name="Bader C.D."/>
            <person name="Teijaro C.N."/>
            <person name="Fluegel L."/>
            <person name="Davis C.M."/>
            <person name="Simpson J.R."/>
            <person name="Lauterbach L."/>
            <person name="Steele A.D."/>
            <person name="Gui C."/>
            <person name="Meng S."/>
            <person name="Li G."/>
            <person name="Viehrig K."/>
            <person name="Ye F."/>
            <person name="Su P."/>
            <person name="Kiefer A.F."/>
            <person name="Nichols A."/>
            <person name="Cepeda A.J."/>
            <person name="Yan W."/>
            <person name="Fan B."/>
            <person name="Jiang Y."/>
            <person name="Adhikari A."/>
            <person name="Zheng C.-J."/>
            <person name="Schuster L."/>
            <person name="Cowan T.M."/>
            <person name="Smanski M.J."/>
            <person name="Chevrette M.G."/>
            <person name="De Carvalho L.P.S."/>
            <person name="Shen B."/>
        </authorList>
    </citation>
    <scope>NUCLEOTIDE SEQUENCE [LARGE SCALE GENOMIC DNA]</scope>
    <source>
        <strain evidence="7 8">NPDC006488</strain>
    </source>
</reference>
<accession>A0ABW6M9J2</accession>
<proteinExistence type="predicted"/>
<evidence type="ECO:0000256" key="5">
    <source>
        <dbReference type="ARBA" id="ARBA00023136"/>
    </source>
</evidence>
<organism evidence="7 8">
    <name type="scientific">Streptomyces hokutonensis</name>
    <dbReference type="NCBI Taxonomy" id="1306990"/>
    <lineage>
        <taxon>Bacteria</taxon>
        <taxon>Bacillati</taxon>
        <taxon>Actinomycetota</taxon>
        <taxon>Actinomycetes</taxon>
        <taxon>Kitasatosporales</taxon>
        <taxon>Streptomycetaceae</taxon>
        <taxon>Streptomyces</taxon>
    </lineage>
</organism>
<evidence type="ECO:0000256" key="3">
    <source>
        <dbReference type="ARBA" id="ARBA00022692"/>
    </source>
</evidence>
<evidence type="ECO:0000256" key="2">
    <source>
        <dbReference type="ARBA" id="ARBA00022475"/>
    </source>
</evidence>
<evidence type="ECO:0000256" key="1">
    <source>
        <dbReference type="ARBA" id="ARBA00004651"/>
    </source>
</evidence>
<evidence type="ECO:0000259" key="6">
    <source>
        <dbReference type="Pfam" id="PF03176"/>
    </source>
</evidence>
<dbReference type="EMBL" id="JBIAHM010000011">
    <property type="protein sequence ID" value="MFE9602777.1"/>
    <property type="molecule type" value="Genomic_DNA"/>
</dbReference>
<name>A0ABW6M9J2_9ACTN</name>
<feature type="domain" description="Membrane transport protein MMPL" evidence="6">
    <location>
        <begin position="2"/>
        <end position="57"/>
    </location>
</feature>
<keyword evidence="2" id="KW-1003">Cell membrane</keyword>
<dbReference type="PANTHER" id="PTHR33406:SF13">
    <property type="entry name" value="MEMBRANE PROTEIN YDFJ"/>
    <property type="match status" value="1"/>
</dbReference>
<dbReference type="InterPro" id="IPR050545">
    <property type="entry name" value="Mycobact_MmpL"/>
</dbReference>
<keyword evidence="3" id="KW-0812">Transmembrane</keyword>
<sequence length="73" mass="8035">MACFVPVLLIGVLFGLAMDQEVFLVSRMREHFHHQRDTRAAVEYGVERGGRVVTVAADNRNSLGPARRGPVTG</sequence>
<comment type="caution">
    <text evidence="7">The sequence shown here is derived from an EMBL/GenBank/DDBJ whole genome shotgun (WGS) entry which is preliminary data.</text>
</comment>
<evidence type="ECO:0000313" key="8">
    <source>
        <dbReference type="Proteomes" id="UP001601303"/>
    </source>
</evidence>
<dbReference type="Gene3D" id="1.20.1640.10">
    <property type="entry name" value="Multidrug efflux transporter AcrB transmembrane domain"/>
    <property type="match status" value="1"/>
</dbReference>
<dbReference type="SUPFAM" id="SSF82866">
    <property type="entry name" value="Multidrug efflux transporter AcrB transmembrane domain"/>
    <property type="match status" value="1"/>
</dbReference>
<dbReference type="Proteomes" id="UP001601303">
    <property type="component" value="Unassembled WGS sequence"/>
</dbReference>
<dbReference type="InterPro" id="IPR004869">
    <property type="entry name" value="MMPL_dom"/>
</dbReference>